<proteinExistence type="predicted"/>
<name>A0A0E9SB47_ANGAN</name>
<reference evidence="2" key="1">
    <citation type="submission" date="2014-11" db="EMBL/GenBank/DDBJ databases">
        <authorList>
            <person name="Amaro Gonzalez C."/>
        </authorList>
    </citation>
    <scope>NUCLEOTIDE SEQUENCE</scope>
</reference>
<evidence type="ECO:0000313" key="2">
    <source>
        <dbReference type="EMBL" id="JAH37905.1"/>
    </source>
</evidence>
<evidence type="ECO:0000256" key="1">
    <source>
        <dbReference type="SAM" id="MobiDB-lite"/>
    </source>
</evidence>
<protein>
    <submittedName>
        <fullName evidence="2">Uncharacterized protein</fullName>
    </submittedName>
</protein>
<dbReference type="AlphaFoldDB" id="A0A0E9SB47"/>
<sequence>MYYSESKFQGLEFRDEGSEDQGFLK</sequence>
<organism evidence="2">
    <name type="scientific">Anguilla anguilla</name>
    <name type="common">European freshwater eel</name>
    <name type="synonym">Muraena anguilla</name>
    <dbReference type="NCBI Taxonomy" id="7936"/>
    <lineage>
        <taxon>Eukaryota</taxon>
        <taxon>Metazoa</taxon>
        <taxon>Chordata</taxon>
        <taxon>Craniata</taxon>
        <taxon>Vertebrata</taxon>
        <taxon>Euteleostomi</taxon>
        <taxon>Actinopterygii</taxon>
        <taxon>Neopterygii</taxon>
        <taxon>Teleostei</taxon>
        <taxon>Anguilliformes</taxon>
        <taxon>Anguillidae</taxon>
        <taxon>Anguilla</taxon>
    </lineage>
</organism>
<dbReference type="EMBL" id="GBXM01070672">
    <property type="protein sequence ID" value="JAH37905.1"/>
    <property type="molecule type" value="Transcribed_RNA"/>
</dbReference>
<accession>A0A0E9SB47</accession>
<reference evidence="2" key="2">
    <citation type="journal article" date="2015" name="Fish Shellfish Immunol.">
        <title>Early steps in the European eel (Anguilla anguilla)-Vibrio vulnificus interaction in the gills: Role of the RtxA13 toxin.</title>
        <authorList>
            <person name="Callol A."/>
            <person name="Pajuelo D."/>
            <person name="Ebbesson L."/>
            <person name="Teles M."/>
            <person name="MacKenzie S."/>
            <person name="Amaro C."/>
        </authorList>
    </citation>
    <scope>NUCLEOTIDE SEQUENCE</scope>
</reference>
<feature type="region of interest" description="Disordered" evidence="1">
    <location>
        <begin position="1"/>
        <end position="25"/>
    </location>
</feature>